<feature type="transmembrane region" description="Helical" evidence="1">
    <location>
        <begin position="38"/>
        <end position="55"/>
    </location>
</feature>
<reference evidence="2 3" key="1">
    <citation type="submission" date="2024-03" db="EMBL/GenBank/DDBJ databases">
        <authorList>
            <person name="Gkanogiannis A."/>
            <person name="Becerra Lopez-Lavalle L."/>
        </authorList>
    </citation>
    <scope>NUCLEOTIDE SEQUENCE [LARGE SCALE GENOMIC DNA]</scope>
</reference>
<proteinExistence type="predicted"/>
<keyword evidence="1" id="KW-0812">Transmembrane</keyword>
<protein>
    <submittedName>
        <fullName evidence="2">Uncharacterized protein</fullName>
    </submittedName>
</protein>
<name>A0ABP0YJD8_9ROSI</name>
<evidence type="ECO:0000256" key="1">
    <source>
        <dbReference type="SAM" id="Phobius"/>
    </source>
</evidence>
<dbReference type="Proteomes" id="UP001642487">
    <property type="component" value="Chromosome 4"/>
</dbReference>
<keyword evidence="3" id="KW-1185">Reference proteome</keyword>
<dbReference type="EMBL" id="OZ021738">
    <property type="protein sequence ID" value="CAK9320593.1"/>
    <property type="molecule type" value="Genomic_DNA"/>
</dbReference>
<feature type="transmembrane region" description="Helical" evidence="1">
    <location>
        <begin position="67"/>
        <end position="85"/>
    </location>
</feature>
<sequence>MKDSYFFGTERFQLLHCEIFLIVGIKTPKRCRIAHHRLLSLSFSLSSVLIFVAQSSELNQIKPKHFLIYKILNFSFSPLPFLVVADDYYLLTQLITTTSSFFFFFLSFFFIAPSFFDFA</sequence>
<gene>
    <name evidence="2" type="ORF">CITCOLO1_LOCUS12645</name>
</gene>
<organism evidence="2 3">
    <name type="scientific">Citrullus colocynthis</name>
    <name type="common">colocynth</name>
    <dbReference type="NCBI Taxonomy" id="252529"/>
    <lineage>
        <taxon>Eukaryota</taxon>
        <taxon>Viridiplantae</taxon>
        <taxon>Streptophyta</taxon>
        <taxon>Embryophyta</taxon>
        <taxon>Tracheophyta</taxon>
        <taxon>Spermatophyta</taxon>
        <taxon>Magnoliopsida</taxon>
        <taxon>eudicotyledons</taxon>
        <taxon>Gunneridae</taxon>
        <taxon>Pentapetalae</taxon>
        <taxon>rosids</taxon>
        <taxon>fabids</taxon>
        <taxon>Cucurbitales</taxon>
        <taxon>Cucurbitaceae</taxon>
        <taxon>Benincaseae</taxon>
        <taxon>Citrullus</taxon>
    </lineage>
</organism>
<evidence type="ECO:0000313" key="2">
    <source>
        <dbReference type="EMBL" id="CAK9320593.1"/>
    </source>
</evidence>
<keyword evidence="1" id="KW-0472">Membrane</keyword>
<evidence type="ECO:0000313" key="3">
    <source>
        <dbReference type="Proteomes" id="UP001642487"/>
    </source>
</evidence>
<keyword evidence="1" id="KW-1133">Transmembrane helix</keyword>
<accession>A0ABP0YJD8</accession>
<feature type="transmembrane region" description="Helical" evidence="1">
    <location>
        <begin position="94"/>
        <end position="116"/>
    </location>
</feature>